<dbReference type="EMBL" id="PVLQ01000011">
    <property type="protein sequence ID" value="PRD66627.1"/>
    <property type="molecule type" value="Genomic_DNA"/>
</dbReference>
<comment type="caution">
    <text evidence="1">The sequence shown here is derived from an EMBL/GenBank/DDBJ whole genome shotgun (WGS) entry which is preliminary data.</text>
</comment>
<organism evidence="1 2">
    <name type="scientific">Malikia granosa</name>
    <dbReference type="NCBI Taxonomy" id="263067"/>
    <lineage>
        <taxon>Bacteria</taxon>
        <taxon>Pseudomonadati</taxon>
        <taxon>Pseudomonadota</taxon>
        <taxon>Betaproteobacteria</taxon>
        <taxon>Burkholderiales</taxon>
        <taxon>Comamonadaceae</taxon>
        <taxon>Malikia</taxon>
    </lineage>
</organism>
<dbReference type="RefSeq" id="WP_105747089.1">
    <property type="nucleotide sequence ID" value="NZ_PVLQ01000011.1"/>
</dbReference>
<name>A0A2S9K892_9BURK</name>
<sequence length="199" mass="21270">MSARLLAAHECPALVEGQPLVWHCQTDGAHPRAAARQLLRQRLAHYLQQPGPEVPLQFIPGQAPAVAARWQGLPLSLSLSYCGGQALVGICPGASLGIDLATVTALPDWEAVARLYLGPLAVARLAGLAAGPRARQFARDWACLEAAGKCLGLALEEWSAERQQRLDSCQLSVGMVRWPAAADSAEFAWALARGPRARR</sequence>
<dbReference type="OrthoDB" id="8778929at2"/>
<dbReference type="GO" id="GO:0000287">
    <property type="term" value="F:magnesium ion binding"/>
    <property type="evidence" value="ECO:0007669"/>
    <property type="project" value="InterPro"/>
</dbReference>
<reference evidence="1 2" key="1">
    <citation type="submission" date="2018-03" db="EMBL/GenBank/DDBJ databases">
        <title>Comparative genomics illustrates the genes involved in a hyperalkaliphilic mechanisms of Serpentinomonas isolated from highly-alkaline calcium-rich serpentinized springs.</title>
        <authorList>
            <person name="Suzuki S."/>
            <person name="Ishii S."/>
            <person name="Walworth N."/>
            <person name="Bird L."/>
            <person name="Kuenen J.G."/>
            <person name="Nealson K.H."/>
        </authorList>
    </citation>
    <scope>NUCLEOTIDE SEQUENCE [LARGE SCALE GENOMIC DNA]</scope>
    <source>
        <strain evidence="1 2">P1</strain>
    </source>
</reference>
<dbReference type="AlphaFoldDB" id="A0A2S9K892"/>
<dbReference type="GO" id="GO:0008897">
    <property type="term" value="F:holo-[acyl-carrier-protein] synthase activity"/>
    <property type="evidence" value="ECO:0007669"/>
    <property type="project" value="InterPro"/>
</dbReference>
<evidence type="ECO:0000313" key="1">
    <source>
        <dbReference type="EMBL" id="PRD66627.1"/>
    </source>
</evidence>
<accession>A0A2S9K892</accession>
<proteinExistence type="predicted"/>
<dbReference type="Proteomes" id="UP000238589">
    <property type="component" value="Unassembled WGS sequence"/>
</dbReference>
<evidence type="ECO:0008006" key="3">
    <source>
        <dbReference type="Google" id="ProtNLM"/>
    </source>
</evidence>
<gene>
    <name evidence="1" type="ORF">C6P64_02865</name>
</gene>
<evidence type="ECO:0000313" key="2">
    <source>
        <dbReference type="Proteomes" id="UP000238589"/>
    </source>
</evidence>
<keyword evidence="2" id="KW-1185">Reference proteome</keyword>
<protein>
    <recommendedName>
        <fullName evidence="3">4-phosphopantetheinyl transferase</fullName>
    </recommendedName>
</protein>
<dbReference type="SUPFAM" id="SSF56214">
    <property type="entry name" value="4'-phosphopantetheinyl transferase"/>
    <property type="match status" value="1"/>
</dbReference>
<dbReference type="InterPro" id="IPR037143">
    <property type="entry name" value="4-PPantetheinyl_Trfase_dom_sf"/>
</dbReference>
<dbReference type="Gene3D" id="3.90.470.20">
    <property type="entry name" value="4'-phosphopantetheinyl transferase domain"/>
    <property type="match status" value="1"/>
</dbReference>